<dbReference type="GO" id="GO:0016281">
    <property type="term" value="C:eukaryotic translation initiation factor 4F complex"/>
    <property type="evidence" value="ECO:0007669"/>
    <property type="project" value="TreeGrafter"/>
</dbReference>
<keyword evidence="2" id="KW-0396">Initiation factor</keyword>
<comment type="caution">
    <text evidence="5">The sequence shown here is derived from an EMBL/GenBank/DDBJ whole genome shotgun (WGS) entry which is preliminary data.</text>
</comment>
<evidence type="ECO:0000256" key="3">
    <source>
        <dbReference type="ARBA" id="ARBA00022917"/>
    </source>
</evidence>
<comment type="similarity">
    <text evidence="1">Belongs to the eukaryotic initiation factor 4G family.</text>
</comment>
<dbReference type="EMBL" id="SGPJ01000409">
    <property type="protein sequence ID" value="THG94698.1"/>
    <property type="molecule type" value="Genomic_DNA"/>
</dbReference>
<dbReference type="InterPro" id="IPR016024">
    <property type="entry name" value="ARM-type_fold"/>
</dbReference>
<keyword evidence="6" id="KW-1185">Reference proteome</keyword>
<keyword evidence="3" id="KW-0648">Protein biosynthesis</keyword>
<dbReference type="SUPFAM" id="SSF48371">
    <property type="entry name" value="ARM repeat"/>
    <property type="match status" value="1"/>
</dbReference>
<evidence type="ECO:0000256" key="2">
    <source>
        <dbReference type="ARBA" id="ARBA00022540"/>
    </source>
</evidence>
<dbReference type="Gene3D" id="1.25.40.180">
    <property type="match status" value="1"/>
</dbReference>
<dbReference type="PANTHER" id="PTHR23253">
    <property type="entry name" value="EUKARYOTIC TRANSLATION INITIATION FACTOR 4 GAMMA"/>
    <property type="match status" value="1"/>
</dbReference>
<feature type="domain" description="MIF4G" evidence="4">
    <location>
        <begin position="30"/>
        <end position="135"/>
    </location>
</feature>
<reference evidence="5 6" key="1">
    <citation type="submission" date="2019-02" db="EMBL/GenBank/DDBJ databases">
        <title>Genome sequencing of the rare red list fungi Phlebia centrifuga.</title>
        <authorList>
            <person name="Buettner E."/>
            <person name="Kellner H."/>
        </authorList>
    </citation>
    <scope>NUCLEOTIDE SEQUENCE [LARGE SCALE GENOMIC DNA]</scope>
    <source>
        <strain evidence="5 6">DSM 108282</strain>
    </source>
</reference>
<dbReference type="Pfam" id="PF02854">
    <property type="entry name" value="MIF4G"/>
    <property type="match status" value="1"/>
</dbReference>
<evidence type="ECO:0000259" key="4">
    <source>
        <dbReference type="Pfam" id="PF02854"/>
    </source>
</evidence>
<dbReference type="PANTHER" id="PTHR23253:SF9">
    <property type="entry name" value="EUKARYOTIC TRANSLATION INITIATION FACTOR 4 GAMMA 2"/>
    <property type="match status" value="1"/>
</dbReference>
<evidence type="ECO:0000256" key="1">
    <source>
        <dbReference type="ARBA" id="ARBA00005775"/>
    </source>
</evidence>
<dbReference type="GO" id="GO:0003743">
    <property type="term" value="F:translation initiation factor activity"/>
    <property type="evidence" value="ECO:0007669"/>
    <property type="project" value="UniProtKB-KW"/>
</dbReference>
<sequence>MVIRETPSTSHRQMLVGGSHVSDSLKYNHTEQYAAQKAKRQGLGLIKFIGELFKLQMLTERIMHECVKKLENLEEEEIESLCKLLTTVGALLDTQKVHAHMDVYFSRMKKLTKSPNVNSRMQFMLQDITELRERKWIPRNLAAAPTTLAVHEAAVKNQEKV</sequence>
<name>A0A4S4K9R9_9APHY</name>
<dbReference type="Proteomes" id="UP000309038">
    <property type="component" value="Unassembled WGS sequence"/>
</dbReference>
<dbReference type="AlphaFoldDB" id="A0A4S4K9R9"/>
<proteinExistence type="inferred from homology"/>
<accession>A0A4S4K9R9</accession>
<organism evidence="5 6">
    <name type="scientific">Hermanssonia centrifuga</name>
    <dbReference type="NCBI Taxonomy" id="98765"/>
    <lineage>
        <taxon>Eukaryota</taxon>
        <taxon>Fungi</taxon>
        <taxon>Dikarya</taxon>
        <taxon>Basidiomycota</taxon>
        <taxon>Agaricomycotina</taxon>
        <taxon>Agaricomycetes</taxon>
        <taxon>Polyporales</taxon>
        <taxon>Meruliaceae</taxon>
        <taxon>Hermanssonia</taxon>
    </lineage>
</organism>
<dbReference type="InterPro" id="IPR003890">
    <property type="entry name" value="MIF4G-like_typ-3"/>
</dbReference>
<evidence type="ECO:0000313" key="5">
    <source>
        <dbReference type="EMBL" id="THG94698.1"/>
    </source>
</evidence>
<evidence type="ECO:0000313" key="6">
    <source>
        <dbReference type="Proteomes" id="UP000309038"/>
    </source>
</evidence>
<protein>
    <recommendedName>
        <fullName evidence="4">MIF4G domain-containing protein</fullName>
    </recommendedName>
</protein>
<gene>
    <name evidence="5" type="ORF">EW026_g6823</name>
</gene>
<dbReference type="GO" id="GO:0003729">
    <property type="term" value="F:mRNA binding"/>
    <property type="evidence" value="ECO:0007669"/>
    <property type="project" value="TreeGrafter"/>
</dbReference>